<comment type="caution">
    <text evidence="1">The sequence shown here is derived from an EMBL/GenBank/DDBJ whole genome shotgun (WGS) entry which is preliminary data.</text>
</comment>
<accession>A0A0F9CCR1</accession>
<dbReference type="AlphaFoldDB" id="A0A0F9CCR1"/>
<sequence length="261" mass="28216">SATLLALSMTTRAARPYPPSTIQYNGAGTNYGTPDLEGDGAGFQGFGLTIEWLKRNHTLSDEVQNLLSDQPTVLVDTDYQVEIRHTPYSVSDIVLTRSWSTADASAQAIILRNEILTNSPNVSVQNLQFRIRARHNLYGTRVDDQSTYDTEHLVTPDSTLTGQVAMGQSTWGTELPVTYAAVSGNLHTVTIGTIFGVGDVEYKLNSGSWIVVIAQGATSGTFTPSTSDVIHLRHTASDGSQTKFIELKDNGVAVSYGLFLS</sequence>
<protein>
    <submittedName>
        <fullName evidence="1">Uncharacterized protein</fullName>
    </submittedName>
</protein>
<proteinExistence type="predicted"/>
<feature type="non-terminal residue" evidence="1">
    <location>
        <position position="1"/>
    </location>
</feature>
<evidence type="ECO:0000313" key="1">
    <source>
        <dbReference type="EMBL" id="KKL46849.1"/>
    </source>
</evidence>
<reference evidence="1" key="1">
    <citation type="journal article" date="2015" name="Nature">
        <title>Complex archaea that bridge the gap between prokaryotes and eukaryotes.</title>
        <authorList>
            <person name="Spang A."/>
            <person name="Saw J.H."/>
            <person name="Jorgensen S.L."/>
            <person name="Zaremba-Niedzwiedzka K."/>
            <person name="Martijn J."/>
            <person name="Lind A.E."/>
            <person name="van Eijk R."/>
            <person name="Schleper C."/>
            <person name="Guy L."/>
            <person name="Ettema T.J."/>
        </authorList>
    </citation>
    <scope>NUCLEOTIDE SEQUENCE</scope>
</reference>
<name>A0A0F9CCR1_9ZZZZ</name>
<dbReference type="EMBL" id="LAZR01033887">
    <property type="protein sequence ID" value="KKL46849.1"/>
    <property type="molecule type" value="Genomic_DNA"/>
</dbReference>
<organism evidence="1">
    <name type="scientific">marine sediment metagenome</name>
    <dbReference type="NCBI Taxonomy" id="412755"/>
    <lineage>
        <taxon>unclassified sequences</taxon>
        <taxon>metagenomes</taxon>
        <taxon>ecological metagenomes</taxon>
    </lineage>
</organism>
<gene>
    <name evidence="1" type="ORF">LCGC14_2341480</name>
</gene>